<keyword evidence="2" id="KW-1185">Reference proteome</keyword>
<evidence type="ECO:0000313" key="2">
    <source>
        <dbReference type="Proteomes" id="UP001464555"/>
    </source>
</evidence>
<comment type="caution">
    <text evidence="1">The sequence shown here is derived from an EMBL/GenBank/DDBJ whole genome shotgun (WGS) entry which is preliminary data.</text>
</comment>
<evidence type="ECO:0000313" key="1">
    <source>
        <dbReference type="EMBL" id="MEL1243538.1"/>
    </source>
</evidence>
<organism evidence="1 2">
    <name type="scientific">Flavobacterium arundinis</name>
    <dbReference type="NCBI Taxonomy" id="3139143"/>
    <lineage>
        <taxon>Bacteria</taxon>
        <taxon>Pseudomonadati</taxon>
        <taxon>Bacteroidota</taxon>
        <taxon>Flavobacteriia</taxon>
        <taxon>Flavobacteriales</taxon>
        <taxon>Flavobacteriaceae</taxon>
        <taxon>Flavobacterium</taxon>
    </lineage>
</organism>
<accession>A0ABU9HTP8</accession>
<proteinExistence type="predicted"/>
<gene>
    <name evidence="1" type="ORF">AAEO56_04630</name>
</gene>
<dbReference type="EMBL" id="JBBYHR010000002">
    <property type="protein sequence ID" value="MEL1243538.1"/>
    <property type="molecule type" value="Genomic_DNA"/>
</dbReference>
<protein>
    <submittedName>
        <fullName evidence="1">Uncharacterized protein</fullName>
    </submittedName>
</protein>
<sequence length="334" mass="36946">MSIKTLSPHYISVPLTSPLTGVVCSSYEVRIYIWDGSKTAVPAEAVYIMTKINASGASGSDKINISRIVNDFIEFDCTQETSTVLVDGNNQVWVKYECYYEDLPTVPALQEVNLALKGYGYFLEGENPQLPENKILLTGDEFKVSRDGYFVLPIMVDEPPVPERTLTINSFLRTTGVKYGLTAAANFPYTEIFVSVRPVGSTTWTPVAHSGSSYIVPSEIASGLFEVRAGAFDPVTSTIIYSAVYTITAIRIYKIEPYSSGHATRIFYNLNINAAAVDLEIYDGNWDVWPYDANSPRDFSWTPTGNQKIRMKVNGNYSNEVSLTIPLSATINIP</sequence>
<name>A0ABU9HTP8_9FLAO</name>
<dbReference type="Proteomes" id="UP001464555">
    <property type="component" value="Unassembled WGS sequence"/>
</dbReference>
<dbReference type="RefSeq" id="WP_341695854.1">
    <property type="nucleotide sequence ID" value="NZ_JBBYHR010000002.1"/>
</dbReference>
<reference evidence="1 2" key="1">
    <citation type="submission" date="2024-04" db="EMBL/GenBank/DDBJ databases">
        <title>Flavobacterium sp. DGU11 16S ribosomal RNA gene Genome sequencing and assembly.</title>
        <authorList>
            <person name="Park S."/>
        </authorList>
    </citation>
    <scope>NUCLEOTIDE SEQUENCE [LARGE SCALE GENOMIC DNA]</scope>
    <source>
        <strain evidence="1 2">DGU11</strain>
    </source>
</reference>